<keyword evidence="1" id="KW-1133">Transmembrane helix</keyword>
<keyword evidence="1" id="KW-0472">Membrane</keyword>
<dbReference type="Proteomes" id="UP000596083">
    <property type="component" value="Chromosome"/>
</dbReference>
<evidence type="ECO:0000313" key="2">
    <source>
        <dbReference type="EMBL" id="QQM31671.1"/>
    </source>
</evidence>
<dbReference type="EMBL" id="CP066786">
    <property type="protein sequence ID" value="QQM31671.1"/>
    <property type="molecule type" value="Genomic_DNA"/>
</dbReference>
<sequence length="104" mass="11200">MFEQKTSSSELLDRLRFSQKTPVERAGSMVRGEVDALGRTAREHPAASGSALALVGLVAFGLGFLAGSAGSEASVPRKRLFRTKRRAGKPLYNGRNSFFSGRGR</sequence>
<keyword evidence="1" id="KW-0812">Transmembrane</keyword>
<reference evidence="2 3" key="1">
    <citation type="submission" date="2020-12" db="EMBL/GenBank/DDBJ databases">
        <authorList>
            <person name="Zheng R.K."/>
            <person name="Sun C.M."/>
        </authorList>
    </citation>
    <scope>NUCLEOTIDE SEQUENCE [LARGE SCALE GENOMIC DNA]</scope>
    <source>
        <strain evidence="2 3">ZRK001</strain>
    </source>
</reference>
<dbReference type="RefSeq" id="WP_200337196.1">
    <property type="nucleotide sequence ID" value="NZ_CP066786.1"/>
</dbReference>
<dbReference type="KEGG" id="mlut:JET14_05745"/>
<accession>A0A7T7KME1</accession>
<name>A0A7T7KME1_9HYPH</name>
<feature type="transmembrane region" description="Helical" evidence="1">
    <location>
        <begin position="51"/>
        <end position="75"/>
    </location>
</feature>
<gene>
    <name evidence="2" type="ORF">JET14_05745</name>
</gene>
<evidence type="ECO:0000256" key="1">
    <source>
        <dbReference type="SAM" id="Phobius"/>
    </source>
</evidence>
<protein>
    <submittedName>
        <fullName evidence="2">Uncharacterized protein</fullName>
    </submittedName>
</protein>
<evidence type="ECO:0000313" key="3">
    <source>
        <dbReference type="Proteomes" id="UP000596083"/>
    </source>
</evidence>
<organism evidence="2 3">
    <name type="scientific">Martelella lutilitoris</name>
    <dbReference type="NCBI Taxonomy" id="2583532"/>
    <lineage>
        <taxon>Bacteria</taxon>
        <taxon>Pseudomonadati</taxon>
        <taxon>Pseudomonadota</taxon>
        <taxon>Alphaproteobacteria</taxon>
        <taxon>Hyphomicrobiales</taxon>
        <taxon>Aurantimonadaceae</taxon>
        <taxon>Martelella</taxon>
    </lineage>
</organism>
<dbReference type="AlphaFoldDB" id="A0A7T7KME1"/>
<proteinExistence type="predicted"/>